<proteinExistence type="predicted"/>
<gene>
    <name evidence="3" type="ORF">GCM10022394_19640</name>
</gene>
<dbReference type="Proteomes" id="UP001500795">
    <property type="component" value="Unassembled WGS sequence"/>
</dbReference>
<keyword evidence="4" id="KW-1185">Reference proteome</keyword>
<dbReference type="Pfam" id="PF02120">
    <property type="entry name" value="Flg_hook"/>
    <property type="match status" value="1"/>
</dbReference>
<evidence type="ECO:0000256" key="1">
    <source>
        <dbReference type="SAM" id="MobiDB-lite"/>
    </source>
</evidence>
<evidence type="ECO:0000259" key="2">
    <source>
        <dbReference type="Pfam" id="PF02120"/>
    </source>
</evidence>
<protein>
    <recommendedName>
        <fullName evidence="2">Flagellar hook-length control protein-like C-terminal domain-containing protein</fullName>
    </recommendedName>
</protein>
<dbReference type="EMBL" id="BAABCX010000002">
    <property type="protein sequence ID" value="GAA3539965.1"/>
    <property type="molecule type" value="Genomic_DNA"/>
</dbReference>
<dbReference type="RefSeq" id="WP_344957419.1">
    <property type="nucleotide sequence ID" value="NZ_BAABCX010000002.1"/>
</dbReference>
<organism evidence="3 4">
    <name type="scientific">Zobellella aerophila</name>
    <dbReference type="NCBI Taxonomy" id="870480"/>
    <lineage>
        <taxon>Bacteria</taxon>
        <taxon>Pseudomonadati</taxon>
        <taxon>Pseudomonadota</taxon>
        <taxon>Gammaproteobacteria</taxon>
        <taxon>Aeromonadales</taxon>
        <taxon>Aeromonadaceae</taxon>
        <taxon>Zobellella</taxon>
    </lineage>
</organism>
<accession>A0ABP6VSN0</accession>
<dbReference type="InterPro" id="IPR021136">
    <property type="entry name" value="Flagellar_hook_control-like_C"/>
</dbReference>
<evidence type="ECO:0000313" key="4">
    <source>
        <dbReference type="Proteomes" id="UP001500795"/>
    </source>
</evidence>
<comment type="caution">
    <text evidence="3">The sequence shown here is derived from an EMBL/GenBank/DDBJ whole genome shotgun (WGS) entry which is preliminary data.</text>
</comment>
<evidence type="ECO:0000313" key="3">
    <source>
        <dbReference type="EMBL" id="GAA3539965.1"/>
    </source>
</evidence>
<reference evidence="4" key="1">
    <citation type="journal article" date="2019" name="Int. J. Syst. Evol. Microbiol.">
        <title>The Global Catalogue of Microorganisms (GCM) 10K type strain sequencing project: providing services to taxonomists for standard genome sequencing and annotation.</title>
        <authorList>
            <consortium name="The Broad Institute Genomics Platform"/>
            <consortium name="The Broad Institute Genome Sequencing Center for Infectious Disease"/>
            <person name="Wu L."/>
            <person name="Ma J."/>
        </authorList>
    </citation>
    <scope>NUCLEOTIDE SEQUENCE [LARGE SCALE GENOMIC DNA]</scope>
    <source>
        <strain evidence="4">JCM 17110</strain>
    </source>
</reference>
<feature type="region of interest" description="Disordered" evidence="1">
    <location>
        <begin position="167"/>
        <end position="220"/>
    </location>
</feature>
<name>A0ABP6VSN0_9GAMM</name>
<feature type="domain" description="Flagellar hook-length control protein-like C-terminal" evidence="2">
    <location>
        <begin position="285"/>
        <end position="356"/>
    </location>
</feature>
<sequence length="365" mass="38683">MSGITPLLDTLLHQVLGKRVDVPVAPELNAPVRPLTPTDAARAVHSDSRLDARPALAELFASRAQAASAAGQHQSASAPPVSSSSTHFSSAARTIADVLVRFPAPPSVIRPLAPLLPEAGPVSAPQLATRLEGSIRDSGLFYESHLARWFRGDLSRAQLEREPQMGLLSGQAHQSAKGAPIATGPQPSPLALPAPGQILASSTPGPEPLASQDEGSSAARAPVNEAMDDGLQTLVRHQLELLVTPVLRWEGDIWSGLFMALVIPLPEALEQQRQHASGQGEPEEPAQEQAWRTELTLRHGTFGDIRASLCLQGTGLAVTLYVEAEAMVARLENGVEQLRPRLSACGFNEVGIQIRRMPAGDDAGE</sequence>